<dbReference type="PANTHER" id="PTHR28019">
    <property type="entry name" value="CELL MEMBRANE PROTEIN YLR413W-RELATED"/>
    <property type="match status" value="1"/>
</dbReference>
<dbReference type="EMBL" id="NKHU02000172">
    <property type="protein sequence ID" value="RHZ49772.1"/>
    <property type="molecule type" value="Genomic_DNA"/>
</dbReference>
<dbReference type="PANTHER" id="PTHR28019:SF2">
    <property type="entry name" value="CELL MEMBRANE PROTEIN YLR413W-RELATED"/>
    <property type="match status" value="1"/>
</dbReference>
<evidence type="ECO:0000313" key="3">
    <source>
        <dbReference type="EMBL" id="RHZ49772.1"/>
    </source>
</evidence>
<feature type="transmembrane region" description="Helical" evidence="2">
    <location>
        <begin position="28"/>
        <end position="49"/>
    </location>
</feature>
<reference evidence="3" key="1">
    <citation type="submission" date="2018-08" db="EMBL/GenBank/DDBJ databases">
        <title>Draft genome sequence of azole-resistant Aspergillus thermomutatus (Neosartorya pseudofischeri) strain HMR AF 39, isolated from a human nasal aspirate.</title>
        <authorList>
            <person name="Parent-Michaud M."/>
            <person name="Dufresne P.J."/>
            <person name="Fournier E."/>
            <person name="Martineau C."/>
            <person name="Moreira S."/>
            <person name="Perkins V."/>
            <person name="De Repentigny L."/>
            <person name="Dufresne S.F."/>
        </authorList>
    </citation>
    <scope>NUCLEOTIDE SEQUENCE [LARGE SCALE GENOMIC DNA]</scope>
    <source>
        <strain evidence="3">HMR AF 39</strain>
    </source>
</reference>
<dbReference type="GO" id="GO:0005886">
    <property type="term" value="C:plasma membrane"/>
    <property type="evidence" value="ECO:0007669"/>
    <property type="project" value="InterPro"/>
</dbReference>
<keyword evidence="2" id="KW-1133">Transmembrane helix</keyword>
<dbReference type="GO" id="GO:0051285">
    <property type="term" value="C:cell cortex of cell tip"/>
    <property type="evidence" value="ECO:0007669"/>
    <property type="project" value="TreeGrafter"/>
</dbReference>
<dbReference type="STRING" id="41047.A0A397GFH3"/>
<dbReference type="InterPro" id="IPR052413">
    <property type="entry name" value="SUR7_domain"/>
</dbReference>
<dbReference type="GeneID" id="38123681"/>
<evidence type="ECO:0000256" key="1">
    <source>
        <dbReference type="SAM" id="MobiDB-lite"/>
    </source>
</evidence>
<evidence type="ECO:0008006" key="5">
    <source>
        <dbReference type="Google" id="ProtNLM"/>
    </source>
</evidence>
<keyword evidence="2" id="KW-0472">Membrane</keyword>
<keyword evidence="2" id="KW-0812">Transmembrane</keyword>
<feature type="transmembrane region" description="Helical" evidence="2">
    <location>
        <begin position="257"/>
        <end position="285"/>
    </location>
</feature>
<keyword evidence="4" id="KW-1185">Reference proteome</keyword>
<dbReference type="InterPro" id="IPR009571">
    <property type="entry name" value="SUR7/Rim9-like_fungi"/>
</dbReference>
<dbReference type="RefSeq" id="XP_026612484.1">
    <property type="nucleotide sequence ID" value="XM_026755326.1"/>
</dbReference>
<feature type="region of interest" description="Disordered" evidence="1">
    <location>
        <begin position="294"/>
        <end position="322"/>
    </location>
</feature>
<organism evidence="3 4">
    <name type="scientific">Aspergillus thermomutatus</name>
    <name type="common">Neosartorya pseudofischeri</name>
    <dbReference type="NCBI Taxonomy" id="41047"/>
    <lineage>
        <taxon>Eukaryota</taxon>
        <taxon>Fungi</taxon>
        <taxon>Dikarya</taxon>
        <taxon>Ascomycota</taxon>
        <taxon>Pezizomycotina</taxon>
        <taxon>Eurotiomycetes</taxon>
        <taxon>Eurotiomycetidae</taxon>
        <taxon>Eurotiales</taxon>
        <taxon>Aspergillaceae</taxon>
        <taxon>Aspergillus</taxon>
        <taxon>Aspergillus subgen. Fumigati</taxon>
    </lineage>
</organism>
<comment type="caution">
    <text evidence="3">The sequence shown here is derived from an EMBL/GenBank/DDBJ whole genome shotgun (WGS) entry which is preliminary data.</text>
</comment>
<feature type="transmembrane region" description="Helical" evidence="2">
    <location>
        <begin position="210"/>
        <end position="237"/>
    </location>
</feature>
<protein>
    <recommendedName>
        <fullName evidence="5">Integral membrane protein</fullName>
    </recommendedName>
</protein>
<dbReference type="GO" id="GO:0031505">
    <property type="term" value="P:fungal-type cell wall organization"/>
    <property type="evidence" value="ECO:0007669"/>
    <property type="project" value="TreeGrafter"/>
</dbReference>
<gene>
    <name evidence="3" type="ORF">CDV56_101707</name>
</gene>
<feature type="compositionally biased region" description="Basic and acidic residues" evidence="1">
    <location>
        <begin position="301"/>
        <end position="312"/>
    </location>
</feature>
<feature type="compositionally biased region" description="Polar residues" evidence="1">
    <location>
        <begin position="313"/>
        <end position="322"/>
    </location>
</feature>
<name>A0A397GFH3_ASPTH</name>
<dbReference type="AlphaFoldDB" id="A0A397GFH3"/>
<accession>A0A397GFH3</accession>
<dbReference type="OrthoDB" id="2327445at2759"/>
<evidence type="ECO:0000313" key="4">
    <source>
        <dbReference type="Proteomes" id="UP000215305"/>
    </source>
</evidence>
<dbReference type="Proteomes" id="UP000215305">
    <property type="component" value="Unassembled WGS sequence"/>
</dbReference>
<sequence length="322" mass="35747">MAKLPAFRRRSERPVYGRSRSKVLWHRIIRSLLYLLAWVFLLLVVIGNVSDKPVLREIYFLKIDLSNIIPLSVPNAVLINSIARTIGLHDFYQVGLWGFCEGYMDSGITHCSKPETLYWFNPVQIILSELLAGATIALPSDITDALKIARLASHWMFGLFIAATVLTFILIFLAPFAVSSRPPQTISPDPGVNQLHPPHRRRTFVFLRAFPFLILTFLAALFTIVASVVATVMFIIFKNVFTSSGYDLNIGAELGSRMMAFMWIASAFNLLAFIVELGSCCAACCGGRKARKQLKSTSIKQTERGAANEKDSPNSPSTSATV</sequence>
<feature type="transmembrane region" description="Helical" evidence="2">
    <location>
        <begin position="155"/>
        <end position="178"/>
    </location>
</feature>
<evidence type="ECO:0000256" key="2">
    <source>
        <dbReference type="SAM" id="Phobius"/>
    </source>
</evidence>
<proteinExistence type="predicted"/>
<dbReference type="Pfam" id="PF06687">
    <property type="entry name" value="SUR7"/>
    <property type="match status" value="1"/>
</dbReference>
<dbReference type="VEuPathDB" id="FungiDB:CDV56_101707"/>